<evidence type="ECO:0000313" key="6">
    <source>
        <dbReference type="EMBL" id="MCT4334364.1"/>
    </source>
</evidence>
<comment type="similarity">
    <text evidence="1">Belongs to the LysR transcriptional regulatory family.</text>
</comment>
<organism evidence="6 7">
    <name type="scientific">Paracoccus maritimus</name>
    <dbReference type="NCBI Taxonomy" id="2933292"/>
    <lineage>
        <taxon>Bacteria</taxon>
        <taxon>Pseudomonadati</taxon>
        <taxon>Pseudomonadota</taxon>
        <taxon>Alphaproteobacteria</taxon>
        <taxon>Rhodobacterales</taxon>
        <taxon>Paracoccaceae</taxon>
        <taxon>Paracoccus</taxon>
    </lineage>
</organism>
<gene>
    <name evidence="6" type="ORF">MU516_15985</name>
</gene>
<reference evidence="6 7" key="1">
    <citation type="submission" date="2022-04" db="EMBL/GenBank/DDBJ databases">
        <title>Paracoccus sp. YLB-12 draft genome sequence.</title>
        <authorList>
            <person name="Yu L."/>
        </authorList>
    </citation>
    <scope>NUCLEOTIDE SEQUENCE [LARGE SCALE GENOMIC DNA]</scope>
    <source>
        <strain evidence="6 7">YLB-12</strain>
    </source>
</reference>
<dbReference type="PRINTS" id="PR00039">
    <property type="entry name" value="HTHLYSR"/>
</dbReference>
<evidence type="ECO:0000256" key="2">
    <source>
        <dbReference type="ARBA" id="ARBA00023015"/>
    </source>
</evidence>
<sequence>MTLSPLNALRAFDAVARSGSFRAAAELLFVTQPAISHQVKHLEEWLGAPLFDRSGRVPILNQRGEALSRELAFAFDRIDSACDRMRPQKRDNTLVIAAIPSIATCWLIPRLPRFRKQYPEISLRIVYAHHGDDIDFSDVDLAFVFSKGEPSGQDFTAKLFLSGKSVPVCSPSLLSSERAQGIGAAELLGLDLLHDTDDSGWKTWLAKVGHPVSEGQLPGPIFEDFNLLRIGALSGQGIALCSVAMIEPDLVDGRLIKLSDVTVLEEFGYYLVISGVPARRQYVMRMRETFLKWLFEERTFS</sequence>
<evidence type="ECO:0000256" key="1">
    <source>
        <dbReference type="ARBA" id="ARBA00009437"/>
    </source>
</evidence>
<dbReference type="SUPFAM" id="SSF46785">
    <property type="entry name" value="Winged helix' DNA-binding domain"/>
    <property type="match status" value="1"/>
</dbReference>
<keyword evidence="2" id="KW-0805">Transcription regulation</keyword>
<dbReference type="CDD" id="cd08432">
    <property type="entry name" value="PBP2_GcdR_TrpI_HvrB_AmpR_like"/>
    <property type="match status" value="1"/>
</dbReference>
<proteinExistence type="inferred from homology"/>
<dbReference type="Pfam" id="PF00126">
    <property type="entry name" value="HTH_1"/>
    <property type="match status" value="1"/>
</dbReference>
<dbReference type="InterPro" id="IPR036390">
    <property type="entry name" value="WH_DNA-bd_sf"/>
</dbReference>
<evidence type="ECO:0000313" key="7">
    <source>
        <dbReference type="Proteomes" id="UP001320702"/>
    </source>
</evidence>
<evidence type="ECO:0000256" key="3">
    <source>
        <dbReference type="ARBA" id="ARBA00023125"/>
    </source>
</evidence>
<evidence type="ECO:0000256" key="4">
    <source>
        <dbReference type="ARBA" id="ARBA00023163"/>
    </source>
</evidence>
<dbReference type="Gene3D" id="3.40.190.10">
    <property type="entry name" value="Periplasmic binding protein-like II"/>
    <property type="match status" value="2"/>
</dbReference>
<accession>A0ABT2KEI8</accession>
<dbReference type="InterPro" id="IPR005119">
    <property type="entry name" value="LysR_subst-bd"/>
</dbReference>
<name>A0ABT2KEI8_9RHOB</name>
<dbReference type="Gene3D" id="1.10.10.10">
    <property type="entry name" value="Winged helix-like DNA-binding domain superfamily/Winged helix DNA-binding domain"/>
    <property type="match status" value="1"/>
</dbReference>
<dbReference type="InterPro" id="IPR036388">
    <property type="entry name" value="WH-like_DNA-bd_sf"/>
</dbReference>
<comment type="caution">
    <text evidence="6">The sequence shown here is derived from an EMBL/GenBank/DDBJ whole genome shotgun (WGS) entry which is preliminary data.</text>
</comment>
<feature type="domain" description="HTH lysR-type" evidence="5">
    <location>
        <begin position="1"/>
        <end position="61"/>
    </location>
</feature>
<dbReference type="Proteomes" id="UP001320702">
    <property type="component" value="Unassembled WGS sequence"/>
</dbReference>
<dbReference type="InterPro" id="IPR058163">
    <property type="entry name" value="LysR-type_TF_proteobact-type"/>
</dbReference>
<dbReference type="RefSeq" id="WP_260278277.1">
    <property type="nucleotide sequence ID" value="NZ_JANAVZ010000010.1"/>
</dbReference>
<dbReference type="Pfam" id="PF03466">
    <property type="entry name" value="LysR_substrate"/>
    <property type="match status" value="1"/>
</dbReference>
<dbReference type="PANTHER" id="PTHR30537">
    <property type="entry name" value="HTH-TYPE TRANSCRIPTIONAL REGULATOR"/>
    <property type="match status" value="1"/>
</dbReference>
<keyword evidence="7" id="KW-1185">Reference proteome</keyword>
<dbReference type="EMBL" id="JANAVZ010000010">
    <property type="protein sequence ID" value="MCT4334364.1"/>
    <property type="molecule type" value="Genomic_DNA"/>
</dbReference>
<dbReference type="PANTHER" id="PTHR30537:SF79">
    <property type="entry name" value="TRANSCRIPTIONAL REGULATOR-RELATED"/>
    <property type="match status" value="1"/>
</dbReference>
<keyword evidence="3" id="KW-0238">DNA-binding</keyword>
<dbReference type="SUPFAM" id="SSF53850">
    <property type="entry name" value="Periplasmic binding protein-like II"/>
    <property type="match status" value="1"/>
</dbReference>
<protein>
    <submittedName>
        <fullName evidence="6">LysR family transcriptional regulator</fullName>
    </submittedName>
</protein>
<evidence type="ECO:0000259" key="5">
    <source>
        <dbReference type="PROSITE" id="PS50931"/>
    </source>
</evidence>
<dbReference type="InterPro" id="IPR000847">
    <property type="entry name" value="LysR_HTH_N"/>
</dbReference>
<dbReference type="PROSITE" id="PS50931">
    <property type="entry name" value="HTH_LYSR"/>
    <property type="match status" value="1"/>
</dbReference>
<keyword evidence="4" id="KW-0804">Transcription</keyword>